<dbReference type="AlphaFoldDB" id="A0AAV5MX81"/>
<dbReference type="EMBL" id="BPVZ01001273">
    <property type="protein sequence ID" value="GKV53326.1"/>
    <property type="molecule type" value="Genomic_DNA"/>
</dbReference>
<name>A0AAV5MX81_9ROSI</name>
<comment type="caution">
    <text evidence="1">The sequence shown here is derived from an EMBL/GenBank/DDBJ whole genome shotgun (WGS) entry which is preliminary data.</text>
</comment>
<proteinExistence type="predicted"/>
<evidence type="ECO:0000313" key="2">
    <source>
        <dbReference type="Proteomes" id="UP001054252"/>
    </source>
</evidence>
<keyword evidence="2" id="KW-1185">Reference proteome</keyword>
<sequence length="82" mass="9240">MGKALGPMGKDRNRSDSNRRIEVLQTHALATWLRFPINSMSFSFPCPTLLHRVRPGITDAGMLWGEGHNIGGDEFSKRLYKP</sequence>
<dbReference type="Proteomes" id="UP001054252">
    <property type="component" value="Unassembled WGS sequence"/>
</dbReference>
<protein>
    <submittedName>
        <fullName evidence="1">Uncharacterized protein</fullName>
    </submittedName>
</protein>
<evidence type="ECO:0000313" key="1">
    <source>
        <dbReference type="EMBL" id="GKV53326.1"/>
    </source>
</evidence>
<gene>
    <name evidence="1" type="ORF">SLEP1_g59859</name>
</gene>
<accession>A0AAV5MX81</accession>
<organism evidence="1 2">
    <name type="scientific">Rubroshorea leprosula</name>
    <dbReference type="NCBI Taxonomy" id="152421"/>
    <lineage>
        <taxon>Eukaryota</taxon>
        <taxon>Viridiplantae</taxon>
        <taxon>Streptophyta</taxon>
        <taxon>Embryophyta</taxon>
        <taxon>Tracheophyta</taxon>
        <taxon>Spermatophyta</taxon>
        <taxon>Magnoliopsida</taxon>
        <taxon>eudicotyledons</taxon>
        <taxon>Gunneridae</taxon>
        <taxon>Pentapetalae</taxon>
        <taxon>rosids</taxon>
        <taxon>malvids</taxon>
        <taxon>Malvales</taxon>
        <taxon>Dipterocarpaceae</taxon>
        <taxon>Rubroshorea</taxon>
    </lineage>
</organism>
<reference evidence="1 2" key="1">
    <citation type="journal article" date="2021" name="Commun. Biol.">
        <title>The genome of Shorea leprosula (Dipterocarpaceae) highlights the ecological relevance of drought in aseasonal tropical rainforests.</title>
        <authorList>
            <person name="Ng K.K.S."/>
            <person name="Kobayashi M.J."/>
            <person name="Fawcett J.A."/>
            <person name="Hatakeyama M."/>
            <person name="Paape T."/>
            <person name="Ng C.H."/>
            <person name="Ang C.C."/>
            <person name="Tnah L.H."/>
            <person name="Lee C.T."/>
            <person name="Nishiyama T."/>
            <person name="Sese J."/>
            <person name="O'Brien M.J."/>
            <person name="Copetti D."/>
            <person name="Mohd Noor M.I."/>
            <person name="Ong R.C."/>
            <person name="Putra M."/>
            <person name="Sireger I.Z."/>
            <person name="Indrioko S."/>
            <person name="Kosugi Y."/>
            <person name="Izuno A."/>
            <person name="Isagi Y."/>
            <person name="Lee S.L."/>
            <person name="Shimizu K.K."/>
        </authorList>
    </citation>
    <scope>NUCLEOTIDE SEQUENCE [LARGE SCALE GENOMIC DNA]</scope>
    <source>
        <strain evidence="1">214</strain>
    </source>
</reference>